<keyword evidence="2" id="KW-1185">Reference proteome</keyword>
<protein>
    <submittedName>
        <fullName evidence="1">Uncharacterized protein</fullName>
    </submittedName>
</protein>
<comment type="caution">
    <text evidence="1">The sequence shown here is derived from an EMBL/GenBank/DDBJ whole genome shotgun (WGS) entry which is preliminary data.</text>
</comment>
<organism evidence="1 2">
    <name type="scientific">Actinacidiphila cocklensis</name>
    <dbReference type="NCBI Taxonomy" id="887465"/>
    <lineage>
        <taxon>Bacteria</taxon>
        <taxon>Bacillati</taxon>
        <taxon>Actinomycetota</taxon>
        <taxon>Actinomycetes</taxon>
        <taxon>Kitasatosporales</taxon>
        <taxon>Streptomycetaceae</taxon>
        <taxon>Actinacidiphila</taxon>
    </lineage>
</organism>
<name>A0A9W4E6N3_9ACTN</name>
<dbReference type="Proteomes" id="UP001152519">
    <property type="component" value="Unassembled WGS sequence"/>
</dbReference>
<accession>A0A9W4E6N3</accession>
<proteinExistence type="predicted"/>
<dbReference type="AlphaFoldDB" id="A0A9W4E6N3"/>
<gene>
    <name evidence="1" type="ORF">SCOCK_260008</name>
</gene>
<dbReference type="EMBL" id="CAJSLV010000055">
    <property type="protein sequence ID" value="CAG6394314.1"/>
    <property type="molecule type" value="Genomic_DNA"/>
</dbReference>
<sequence length="82" mass="9387">MPDDWERHDWERHDRECHDWERLQEPGLVHVVVTARDANSAYRVFDALVDRFPAVDPPAWLTAPPGLVAFAVLTPTRAADRG</sequence>
<evidence type="ECO:0000313" key="2">
    <source>
        <dbReference type="Proteomes" id="UP001152519"/>
    </source>
</evidence>
<evidence type="ECO:0000313" key="1">
    <source>
        <dbReference type="EMBL" id="CAG6394314.1"/>
    </source>
</evidence>
<reference evidence="1" key="1">
    <citation type="submission" date="2021-05" db="EMBL/GenBank/DDBJ databases">
        <authorList>
            <person name="Arsene-Ploetze F."/>
        </authorList>
    </citation>
    <scope>NUCLEOTIDE SEQUENCE</scope>
    <source>
        <strain evidence="1">DSM 42138</strain>
    </source>
</reference>
<dbReference type="RefSeq" id="WP_251490584.1">
    <property type="nucleotide sequence ID" value="NZ_CAJSLV010000055.1"/>
</dbReference>